<dbReference type="AlphaFoldDB" id="A0A1E3NTW9"/>
<name>A0A1E3NTW9_WICAA</name>
<dbReference type="Proteomes" id="UP000094112">
    <property type="component" value="Unassembled WGS sequence"/>
</dbReference>
<sequence length="127" mass="14097">MIDSSTSSNTTTSHTSHTETEDSITIINNNNETDDLHQLPTIESNKFQSEAESNNTRFILDSGASVCVTNDEKIIDNLEPCLIPIKLADGSIITADGQGTLKFQNKDLKCVYINKCESYNLYQSLNY</sequence>
<gene>
    <name evidence="3" type="ORF">WICANDRAFT_65903</name>
</gene>
<feature type="region of interest" description="Disordered" evidence="1">
    <location>
        <begin position="1"/>
        <end position="31"/>
    </location>
</feature>
<dbReference type="RefSeq" id="XP_019035838.1">
    <property type="nucleotide sequence ID" value="XM_019184016.1"/>
</dbReference>
<evidence type="ECO:0000313" key="4">
    <source>
        <dbReference type="Proteomes" id="UP000094112"/>
    </source>
</evidence>
<dbReference type="InterPro" id="IPR054722">
    <property type="entry name" value="PolX-like_BBD"/>
</dbReference>
<dbReference type="OrthoDB" id="6782018at2759"/>
<evidence type="ECO:0000256" key="1">
    <source>
        <dbReference type="SAM" id="MobiDB-lite"/>
    </source>
</evidence>
<evidence type="ECO:0000313" key="3">
    <source>
        <dbReference type="EMBL" id="ODQ56631.1"/>
    </source>
</evidence>
<dbReference type="Pfam" id="PF22936">
    <property type="entry name" value="Pol_BBD"/>
    <property type="match status" value="1"/>
</dbReference>
<evidence type="ECO:0000259" key="2">
    <source>
        <dbReference type="Pfam" id="PF22936"/>
    </source>
</evidence>
<feature type="domain" description="Retrovirus-related Pol polyprotein from transposon TNT 1-94-like beta-barrel" evidence="2">
    <location>
        <begin position="58"/>
        <end position="114"/>
    </location>
</feature>
<organism evidence="3 4">
    <name type="scientific">Wickerhamomyces anomalus (strain ATCC 58044 / CBS 1984 / NCYC 433 / NRRL Y-366-8)</name>
    <name type="common">Yeast</name>
    <name type="synonym">Hansenula anomala</name>
    <dbReference type="NCBI Taxonomy" id="683960"/>
    <lineage>
        <taxon>Eukaryota</taxon>
        <taxon>Fungi</taxon>
        <taxon>Dikarya</taxon>
        <taxon>Ascomycota</taxon>
        <taxon>Saccharomycotina</taxon>
        <taxon>Saccharomycetes</taxon>
        <taxon>Phaffomycetales</taxon>
        <taxon>Wickerhamomycetaceae</taxon>
        <taxon>Wickerhamomyces</taxon>
    </lineage>
</organism>
<reference evidence="3 4" key="1">
    <citation type="journal article" date="2016" name="Proc. Natl. Acad. Sci. U.S.A.">
        <title>Comparative genomics of biotechnologically important yeasts.</title>
        <authorList>
            <person name="Riley R."/>
            <person name="Haridas S."/>
            <person name="Wolfe K.H."/>
            <person name="Lopes M.R."/>
            <person name="Hittinger C.T."/>
            <person name="Goeker M."/>
            <person name="Salamov A.A."/>
            <person name="Wisecaver J.H."/>
            <person name="Long T.M."/>
            <person name="Calvey C.H."/>
            <person name="Aerts A.L."/>
            <person name="Barry K.W."/>
            <person name="Choi C."/>
            <person name="Clum A."/>
            <person name="Coughlan A.Y."/>
            <person name="Deshpande S."/>
            <person name="Douglass A.P."/>
            <person name="Hanson S.J."/>
            <person name="Klenk H.-P."/>
            <person name="LaButti K.M."/>
            <person name="Lapidus A."/>
            <person name="Lindquist E.A."/>
            <person name="Lipzen A.M."/>
            <person name="Meier-Kolthoff J.P."/>
            <person name="Ohm R.A."/>
            <person name="Otillar R.P."/>
            <person name="Pangilinan J.L."/>
            <person name="Peng Y."/>
            <person name="Rokas A."/>
            <person name="Rosa C.A."/>
            <person name="Scheuner C."/>
            <person name="Sibirny A.A."/>
            <person name="Slot J.C."/>
            <person name="Stielow J.B."/>
            <person name="Sun H."/>
            <person name="Kurtzman C.P."/>
            <person name="Blackwell M."/>
            <person name="Grigoriev I.V."/>
            <person name="Jeffries T.W."/>
        </authorList>
    </citation>
    <scope>NUCLEOTIDE SEQUENCE [LARGE SCALE GENOMIC DNA]</scope>
    <source>
        <strain evidence="4">ATCC 58044 / CBS 1984 / NCYC 433 / NRRL Y-366-8</strain>
    </source>
</reference>
<dbReference type="EMBL" id="KV454244">
    <property type="protein sequence ID" value="ODQ56631.1"/>
    <property type="molecule type" value="Genomic_DNA"/>
</dbReference>
<feature type="compositionally biased region" description="Low complexity" evidence="1">
    <location>
        <begin position="1"/>
        <end position="15"/>
    </location>
</feature>
<proteinExistence type="predicted"/>
<accession>A0A1E3NTW9</accession>
<keyword evidence="4" id="KW-1185">Reference proteome</keyword>
<protein>
    <recommendedName>
        <fullName evidence="2">Retrovirus-related Pol polyprotein from transposon TNT 1-94-like beta-barrel domain-containing protein</fullName>
    </recommendedName>
</protein>
<dbReference type="GeneID" id="30201262"/>